<keyword evidence="2 7" id="KW-0813">Transport</keyword>
<dbReference type="GO" id="GO:0055085">
    <property type="term" value="P:transmembrane transport"/>
    <property type="evidence" value="ECO:0007669"/>
    <property type="project" value="InterPro"/>
</dbReference>
<dbReference type="PANTHER" id="PTHR43227:SF11">
    <property type="entry name" value="BLL4140 PROTEIN"/>
    <property type="match status" value="1"/>
</dbReference>
<dbReference type="PROSITE" id="PS50928">
    <property type="entry name" value="ABC_TM1"/>
    <property type="match status" value="1"/>
</dbReference>
<dbReference type="EMBL" id="AP019308">
    <property type="protein sequence ID" value="BBH19747.1"/>
    <property type="molecule type" value="Genomic_DNA"/>
</dbReference>
<reference evidence="8 9" key="1">
    <citation type="submission" date="2018-11" db="EMBL/GenBank/DDBJ databases">
        <title>Complete genome sequence of Paenibacillus baekrokdamisoli strain KCTC 33723.</title>
        <authorList>
            <person name="Kang S.W."/>
            <person name="Lee K.C."/>
            <person name="Kim K.K."/>
            <person name="Kim J.S."/>
            <person name="Kim D.S."/>
            <person name="Ko S.H."/>
            <person name="Yang S.H."/>
            <person name="Lee J.S."/>
        </authorList>
    </citation>
    <scope>NUCLEOTIDE SEQUENCE [LARGE SCALE GENOMIC DNA]</scope>
    <source>
        <strain evidence="8 9">KCTC 33723</strain>
    </source>
</reference>
<dbReference type="Pfam" id="PF00528">
    <property type="entry name" value="BPD_transp_1"/>
    <property type="match status" value="1"/>
</dbReference>
<dbReference type="AlphaFoldDB" id="A0A3G9ILD9"/>
<evidence type="ECO:0000256" key="5">
    <source>
        <dbReference type="ARBA" id="ARBA00022989"/>
    </source>
</evidence>
<dbReference type="OrthoDB" id="9785836at2"/>
<keyword evidence="5 7" id="KW-1133">Transmembrane helix</keyword>
<dbReference type="CDD" id="cd06261">
    <property type="entry name" value="TM_PBP2"/>
    <property type="match status" value="1"/>
</dbReference>
<accession>A0A3G9ILD9</accession>
<evidence type="ECO:0000313" key="8">
    <source>
        <dbReference type="EMBL" id="BBH19747.1"/>
    </source>
</evidence>
<evidence type="ECO:0000256" key="7">
    <source>
        <dbReference type="RuleBase" id="RU363032"/>
    </source>
</evidence>
<keyword evidence="4 7" id="KW-0812">Transmembrane</keyword>
<feature type="transmembrane region" description="Helical" evidence="7">
    <location>
        <begin position="162"/>
        <end position="186"/>
    </location>
</feature>
<comment type="subcellular location">
    <subcellularLocation>
        <location evidence="1 7">Cell membrane</location>
        <topology evidence="1 7">Multi-pass membrane protein</topology>
    </subcellularLocation>
</comment>
<feature type="transmembrane region" description="Helical" evidence="7">
    <location>
        <begin position="207"/>
        <end position="231"/>
    </location>
</feature>
<evidence type="ECO:0000256" key="2">
    <source>
        <dbReference type="ARBA" id="ARBA00022448"/>
    </source>
</evidence>
<dbReference type="Gene3D" id="1.10.3720.10">
    <property type="entry name" value="MetI-like"/>
    <property type="match status" value="1"/>
</dbReference>
<feature type="transmembrane region" description="Helical" evidence="7">
    <location>
        <begin position="267"/>
        <end position="288"/>
    </location>
</feature>
<feature type="transmembrane region" description="Helical" evidence="7">
    <location>
        <begin position="75"/>
        <end position="95"/>
    </location>
</feature>
<proteinExistence type="inferred from homology"/>
<dbReference type="InterPro" id="IPR000515">
    <property type="entry name" value="MetI-like"/>
</dbReference>
<feature type="transmembrane region" description="Helical" evidence="7">
    <location>
        <begin position="12"/>
        <end position="36"/>
    </location>
</feature>
<comment type="similarity">
    <text evidence="7">Belongs to the binding-protein-dependent transport system permease family.</text>
</comment>
<dbReference type="KEGG" id="pbk:Back11_10920"/>
<dbReference type="InterPro" id="IPR050809">
    <property type="entry name" value="UgpAE/MalFG_permease"/>
</dbReference>
<dbReference type="SUPFAM" id="SSF161098">
    <property type="entry name" value="MetI-like"/>
    <property type="match status" value="1"/>
</dbReference>
<keyword evidence="6 7" id="KW-0472">Membrane</keyword>
<keyword evidence="9" id="KW-1185">Reference proteome</keyword>
<organism evidence="8 9">
    <name type="scientific">Paenibacillus baekrokdamisoli</name>
    <dbReference type="NCBI Taxonomy" id="1712516"/>
    <lineage>
        <taxon>Bacteria</taxon>
        <taxon>Bacillati</taxon>
        <taxon>Bacillota</taxon>
        <taxon>Bacilli</taxon>
        <taxon>Bacillales</taxon>
        <taxon>Paenibacillaceae</taxon>
        <taxon>Paenibacillus</taxon>
    </lineage>
</organism>
<evidence type="ECO:0000256" key="3">
    <source>
        <dbReference type="ARBA" id="ARBA00022475"/>
    </source>
</evidence>
<dbReference type="GO" id="GO:0005886">
    <property type="term" value="C:plasma membrane"/>
    <property type="evidence" value="ECO:0007669"/>
    <property type="project" value="UniProtKB-SubCell"/>
</dbReference>
<dbReference type="InterPro" id="IPR035906">
    <property type="entry name" value="MetI-like_sf"/>
</dbReference>
<dbReference type="RefSeq" id="WP_125654315.1">
    <property type="nucleotide sequence ID" value="NZ_AP019308.1"/>
</dbReference>
<dbReference type="Proteomes" id="UP000275368">
    <property type="component" value="Chromosome"/>
</dbReference>
<evidence type="ECO:0000256" key="6">
    <source>
        <dbReference type="ARBA" id="ARBA00023136"/>
    </source>
</evidence>
<gene>
    <name evidence="8" type="ORF">Back11_10920</name>
</gene>
<protein>
    <submittedName>
        <fullName evidence="8">Sugar ABC transporter permease</fullName>
    </submittedName>
</protein>
<evidence type="ECO:0000256" key="1">
    <source>
        <dbReference type="ARBA" id="ARBA00004651"/>
    </source>
</evidence>
<evidence type="ECO:0000256" key="4">
    <source>
        <dbReference type="ARBA" id="ARBA00022692"/>
    </source>
</evidence>
<dbReference type="PANTHER" id="PTHR43227">
    <property type="entry name" value="BLL4140 PROTEIN"/>
    <property type="match status" value="1"/>
</dbReference>
<evidence type="ECO:0000313" key="9">
    <source>
        <dbReference type="Proteomes" id="UP000275368"/>
    </source>
</evidence>
<keyword evidence="3" id="KW-1003">Cell membrane</keyword>
<sequence length="301" mass="34578">MITKIVRQRYLYAMLIPAVLIVFTFSYVPLFGWAIAFVHYKPGFPLFTSEWSGLQQFKAFFTETKDYVYLLRNTLSINIGALIANLGTAFLFALLMNEIRLRFFGKLIQTVTFFPFFISWIIIYSLSSALFATSSGAINETLVQWGWIDGGINVLGDPRYSWVFIILIGVWKYLGYNSVIFISSIASIPSEFYEAAEIDGANRFQRMWYITVPNLIPTLVVLLILNSGWILNSNFEQFYLFTNTTNWEKMEVLDIYIYRYGLQLLNYPYATAVGIMKTVVSLFIIVLVNTISKKTTGKAIF</sequence>
<name>A0A3G9ILD9_9BACL</name>